<keyword evidence="1" id="KW-0472">Membrane</keyword>
<evidence type="ECO:0000313" key="2">
    <source>
        <dbReference type="EMBL" id="MFH6772408.1"/>
    </source>
</evidence>
<proteinExistence type="predicted"/>
<keyword evidence="1" id="KW-1133">Transmembrane helix</keyword>
<evidence type="ECO:0000256" key="1">
    <source>
        <dbReference type="SAM" id="Phobius"/>
    </source>
</evidence>
<keyword evidence="1" id="KW-0812">Transmembrane</keyword>
<name>A0ABW7N2T2_9FLAO</name>
<dbReference type="EMBL" id="JBAWKB010000003">
    <property type="protein sequence ID" value="MFH6772408.1"/>
    <property type="molecule type" value="Genomic_DNA"/>
</dbReference>
<dbReference type="RefSeq" id="WP_395360845.1">
    <property type="nucleotide sequence ID" value="NZ_JBAWKB010000003.1"/>
</dbReference>
<evidence type="ECO:0008006" key="4">
    <source>
        <dbReference type="Google" id="ProtNLM"/>
    </source>
</evidence>
<keyword evidence="3" id="KW-1185">Reference proteome</keyword>
<reference evidence="2 3" key="1">
    <citation type="submission" date="2024-02" db="EMBL/GenBank/DDBJ databases">
        <title>A Gaetbulibacter species isolated from tidal flats and genomic insights of their niches.</title>
        <authorList>
            <person name="Ye Y."/>
        </authorList>
    </citation>
    <scope>NUCLEOTIDE SEQUENCE [LARGE SCALE GENOMIC DNA]</scope>
    <source>
        <strain evidence="2 3">KYW382</strain>
    </source>
</reference>
<sequence length="114" mass="12848">MLTCFLLGLMVDMFLDTGGIHAAASVTVAYARPVILKFAFGVMYENQKIKFSTLDIGSITVYIALLVLIHHFVLFYLEIFSISKILLVLKKTLFSGIFTIFLSVIFTVIFSRKK</sequence>
<dbReference type="Proteomes" id="UP001610100">
    <property type="component" value="Unassembled WGS sequence"/>
</dbReference>
<protein>
    <recommendedName>
        <fullName evidence="4">Rod shape-determining protein MreD</fullName>
    </recommendedName>
</protein>
<feature type="transmembrane region" description="Helical" evidence="1">
    <location>
        <begin position="59"/>
        <end position="80"/>
    </location>
</feature>
<accession>A0ABW7N2T2</accession>
<organism evidence="2 3">
    <name type="scientific">Gaetbulibacter aestuarii</name>
    <dbReference type="NCBI Taxonomy" id="1502358"/>
    <lineage>
        <taxon>Bacteria</taxon>
        <taxon>Pseudomonadati</taxon>
        <taxon>Bacteroidota</taxon>
        <taxon>Flavobacteriia</taxon>
        <taxon>Flavobacteriales</taxon>
        <taxon>Flavobacteriaceae</taxon>
        <taxon>Gaetbulibacter</taxon>
    </lineage>
</organism>
<evidence type="ECO:0000313" key="3">
    <source>
        <dbReference type="Proteomes" id="UP001610100"/>
    </source>
</evidence>
<feature type="transmembrane region" description="Helical" evidence="1">
    <location>
        <begin position="92"/>
        <end position="111"/>
    </location>
</feature>
<gene>
    <name evidence="2" type="ORF">V8G58_10730</name>
</gene>
<comment type="caution">
    <text evidence="2">The sequence shown here is derived from an EMBL/GenBank/DDBJ whole genome shotgun (WGS) entry which is preliminary data.</text>
</comment>